<evidence type="ECO:0000313" key="3">
    <source>
        <dbReference type="Proteomes" id="UP001589906"/>
    </source>
</evidence>
<evidence type="ECO:0000256" key="1">
    <source>
        <dbReference type="SAM" id="MobiDB-lite"/>
    </source>
</evidence>
<dbReference type="Proteomes" id="UP001589906">
    <property type="component" value="Unassembled WGS sequence"/>
</dbReference>
<dbReference type="EMBL" id="JBHLSW010000001">
    <property type="protein sequence ID" value="MFC0632355.1"/>
    <property type="molecule type" value="Genomic_DNA"/>
</dbReference>
<accession>A0ABV6QYB2</accession>
<gene>
    <name evidence="2" type="ORF">ACFFGE_00475</name>
</gene>
<sequence length="105" mass="11840">MTYTDPTATPYDRDDIVEADDLARPSPEPASFERDVYEEDVAIQPAAGAETPRSVRAALREDARRGFDWADMKVESARERIREKPEKALLYGLGLGLIVGLYLRR</sequence>
<proteinExistence type="predicted"/>
<evidence type="ECO:0008006" key="4">
    <source>
        <dbReference type="Google" id="ProtNLM"/>
    </source>
</evidence>
<feature type="region of interest" description="Disordered" evidence="1">
    <location>
        <begin position="1"/>
        <end position="37"/>
    </location>
</feature>
<organism evidence="2 3">
    <name type="scientific">Brevundimonas balnearis</name>
    <dbReference type="NCBI Taxonomy" id="1572858"/>
    <lineage>
        <taxon>Bacteria</taxon>
        <taxon>Pseudomonadati</taxon>
        <taxon>Pseudomonadota</taxon>
        <taxon>Alphaproteobacteria</taxon>
        <taxon>Caulobacterales</taxon>
        <taxon>Caulobacteraceae</taxon>
        <taxon>Brevundimonas</taxon>
    </lineage>
</organism>
<name>A0ABV6QYB2_9CAUL</name>
<dbReference type="RefSeq" id="WP_376833215.1">
    <property type="nucleotide sequence ID" value="NZ_JBHLSW010000001.1"/>
</dbReference>
<protein>
    <recommendedName>
        <fullName evidence="4">DUF883 domain-containing protein</fullName>
    </recommendedName>
</protein>
<keyword evidence="3" id="KW-1185">Reference proteome</keyword>
<comment type="caution">
    <text evidence="2">The sequence shown here is derived from an EMBL/GenBank/DDBJ whole genome shotgun (WGS) entry which is preliminary data.</text>
</comment>
<evidence type="ECO:0000313" key="2">
    <source>
        <dbReference type="EMBL" id="MFC0632355.1"/>
    </source>
</evidence>
<reference evidence="2 3" key="1">
    <citation type="submission" date="2024-09" db="EMBL/GenBank/DDBJ databases">
        <authorList>
            <person name="Sun Q."/>
            <person name="Mori K."/>
        </authorList>
    </citation>
    <scope>NUCLEOTIDE SEQUENCE [LARGE SCALE GENOMIC DNA]</scope>
    <source>
        <strain evidence="2 3">NCAIM B.02621</strain>
    </source>
</reference>